<dbReference type="EMBL" id="LUTY01001263">
    <property type="protein sequence ID" value="OAD21965.1"/>
    <property type="molecule type" value="Genomic_DNA"/>
</dbReference>
<dbReference type="Proteomes" id="UP000076962">
    <property type="component" value="Unassembled WGS sequence"/>
</dbReference>
<proteinExistence type="predicted"/>
<accession>A0A176S1S4</accession>
<keyword evidence="1" id="KW-1133">Transmembrane helix</keyword>
<gene>
    <name evidence="2" type="ORF">THIOM_002252</name>
</gene>
<evidence type="ECO:0000256" key="1">
    <source>
        <dbReference type="SAM" id="Phobius"/>
    </source>
</evidence>
<reference evidence="2 3" key="1">
    <citation type="submission" date="2016-05" db="EMBL/GenBank/DDBJ databases">
        <title>Single-cell genome of chain-forming Candidatus Thiomargarita nelsonii and comparison to other large sulfur-oxidizing bacteria.</title>
        <authorList>
            <person name="Winkel M."/>
            <person name="Salman V."/>
            <person name="Woyke T."/>
            <person name="Schulz-Vogt H."/>
            <person name="Richter M."/>
            <person name="Flood B."/>
            <person name="Bailey J."/>
            <person name="Amann R."/>
            <person name="Mussmann M."/>
        </authorList>
    </citation>
    <scope>NUCLEOTIDE SEQUENCE [LARGE SCALE GENOMIC DNA]</scope>
    <source>
        <strain evidence="2 3">THI036</strain>
    </source>
</reference>
<keyword evidence="3" id="KW-1185">Reference proteome</keyword>
<feature type="transmembrane region" description="Helical" evidence="1">
    <location>
        <begin position="20"/>
        <end position="43"/>
    </location>
</feature>
<name>A0A176S1S4_9GAMM</name>
<keyword evidence="1" id="KW-0812">Transmembrane</keyword>
<organism evidence="2 3">
    <name type="scientific">Candidatus Thiomargarita nelsonii</name>
    <dbReference type="NCBI Taxonomy" id="1003181"/>
    <lineage>
        <taxon>Bacteria</taxon>
        <taxon>Pseudomonadati</taxon>
        <taxon>Pseudomonadota</taxon>
        <taxon>Gammaproteobacteria</taxon>
        <taxon>Thiotrichales</taxon>
        <taxon>Thiotrichaceae</taxon>
        <taxon>Thiomargarita</taxon>
    </lineage>
</organism>
<keyword evidence="1" id="KW-0472">Membrane</keyword>
<sequence>MSILDEILPPHRFYFHNRSLGYWFQCKFFFSCFDNFVFLLLILHSAQAIHGVRVKLTITLSSTFF</sequence>
<evidence type="ECO:0000313" key="2">
    <source>
        <dbReference type="EMBL" id="OAD21965.1"/>
    </source>
</evidence>
<dbReference type="AlphaFoldDB" id="A0A176S1S4"/>
<evidence type="ECO:0000313" key="3">
    <source>
        <dbReference type="Proteomes" id="UP000076962"/>
    </source>
</evidence>
<protein>
    <submittedName>
        <fullName evidence="2">Uncharacterized protein</fullName>
    </submittedName>
</protein>
<comment type="caution">
    <text evidence="2">The sequence shown here is derived from an EMBL/GenBank/DDBJ whole genome shotgun (WGS) entry which is preliminary data.</text>
</comment>